<dbReference type="PANTHER" id="PTHR28250:SF1">
    <property type="entry name" value="CYTOCHROME B PRE-MRNA-PROCESSING PROTEIN 6"/>
    <property type="match status" value="1"/>
</dbReference>
<accession>A0A2J6PJ40</accession>
<dbReference type="PANTHER" id="PTHR28250">
    <property type="entry name" value="CYTOCHROME B PRE-MRNA-PROCESSING PROTEIN 6"/>
    <property type="match status" value="1"/>
</dbReference>
<dbReference type="GO" id="GO:0043022">
    <property type="term" value="F:ribosome binding"/>
    <property type="evidence" value="ECO:0007669"/>
    <property type="project" value="InterPro"/>
</dbReference>
<reference evidence="1 2" key="1">
    <citation type="submission" date="2016-05" db="EMBL/GenBank/DDBJ databases">
        <title>A degradative enzymes factory behind the ericoid mycorrhizal symbiosis.</title>
        <authorList>
            <consortium name="DOE Joint Genome Institute"/>
            <person name="Martino E."/>
            <person name="Morin E."/>
            <person name="Grelet G."/>
            <person name="Kuo A."/>
            <person name="Kohler A."/>
            <person name="Daghino S."/>
            <person name="Barry K."/>
            <person name="Choi C."/>
            <person name="Cichocki N."/>
            <person name="Clum A."/>
            <person name="Copeland A."/>
            <person name="Hainaut M."/>
            <person name="Haridas S."/>
            <person name="Labutti K."/>
            <person name="Lindquist E."/>
            <person name="Lipzen A."/>
            <person name="Khouja H.-R."/>
            <person name="Murat C."/>
            <person name="Ohm R."/>
            <person name="Olson A."/>
            <person name="Spatafora J."/>
            <person name="Veneault-Fourrey C."/>
            <person name="Henrissat B."/>
            <person name="Grigoriev I."/>
            <person name="Martin F."/>
            <person name="Perotto S."/>
        </authorList>
    </citation>
    <scope>NUCLEOTIDE SEQUENCE [LARGE SCALE GENOMIC DNA]</scope>
    <source>
        <strain evidence="1 2">UAMH 7357</strain>
    </source>
</reference>
<protein>
    <recommendedName>
        <fullName evidence="3">Ubiquinol-cytochrome-c reductase complex assembly factor 2</fullName>
    </recommendedName>
</protein>
<dbReference type="Pfam" id="PF20180">
    <property type="entry name" value="UQCC2_CBP6"/>
    <property type="match status" value="1"/>
</dbReference>
<evidence type="ECO:0000313" key="1">
    <source>
        <dbReference type="EMBL" id="PMD14048.1"/>
    </source>
</evidence>
<dbReference type="GO" id="GO:0034551">
    <property type="term" value="P:mitochondrial respiratory chain complex III assembly"/>
    <property type="evidence" value="ECO:0007669"/>
    <property type="project" value="TreeGrafter"/>
</dbReference>
<dbReference type="InterPro" id="IPR037653">
    <property type="entry name" value="Cbp6"/>
</dbReference>
<dbReference type="EMBL" id="KZ613525">
    <property type="protein sequence ID" value="PMD14048.1"/>
    <property type="molecule type" value="Genomic_DNA"/>
</dbReference>
<dbReference type="AlphaFoldDB" id="A0A2J6PJ40"/>
<dbReference type="STRING" id="1745343.A0A2J6PJ40"/>
<proteinExistence type="predicted"/>
<dbReference type="OrthoDB" id="2107880at2759"/>
<sequence>MSKSIAYKHYLRALSHWPKDSLRPECQFQDVIRRRVDRRFLPASSSNAPNAAQATANSAIDEKAELVQVNAIYSLLENRYSGKYPIKGTFLKPASNPTHYTDLVKELEEAPDRSWWSLQVNKWKGFLRFQ</sequence>
<evidence type="ECO:0000313" key="2">
    <source>
        <dbReference type="Proteomes" id="UP000235672"/>
    </source>
</evidence>
<dbReference type="GO" id="GO:0061671">
    <property type="term" value="C:Cbp3p-Cbp6 complex"/>
    <property type="evidence" value="ECO:0007669"/>
    <property type="project" value="InterPro"/>
</dbReference>
<gene>
    <name evidence="1" type="ORF">NA56DRAFT_636842</name>
</gene>
<dbReference type="Proteomes" id="UP000235672">
    <property type="component" value="Unassembled WGS sequence"/>
</dbReference>
<name>A0A2J6PJ40_9HELO</name>
<organism evidence="1 2">
    <name type="scientific">Hyaloscypha hepaticicola</name>
    <dbReference type="NCBI Taxonomy" id="2082293"/>
    <lineage>
        <taxon>Eukaryota</taxon>
        <taxon>Fungi</taxon>
        <taxon>Dikarya</taxon>
        <taxon>Ascomycota</taxon>
        <taxon>Pezizomycotina</taxon>
        <taxon>Leotiomycetes</taxon>
        <taxon>Helotiales</taxon>
        <taxon>Hyaloscyphaceae</taxon>
        <taxon>Hyaloscypha</taxon>
    </lineage>
</organism>
<keyword evidence="2" id="KW-1185">Reference proteome</keyword>
<evidence type="ECO:0008006" key="3">
    <source>
        <dbReference type="Google" id="ProtNLM"/>
    </source>
</evidence>